<dbReference type="Proteomes" id="UP001189429">
    <property type="component" value="Unassembled WGS sequence"/>
</dbReference>
<feature type="transmembrane region" description="Helical" evidence="2">
    <location>
        <begin position="1031"/>
        <end position="1053"/>
    </location>
</feature>
<evidence type="ECO:0000256" key="2">
    <source>
        <dbReference type="SAM" id="Phobius"/>
    </source>
</evidence>
<feature type="compositionally biased region" description="Low complexity" evidence="1">
    <location>
        <begin position="225"/>
        <end position="244"/>
    </location>
</feature>
<evidence type="ECO:0000313" key="3">
    <source>
        <dbReference type="EMBL" id="CAK0790781.1"/>
    </source>
</evidence>
<keyword evidence="2" id="KW-1133">Transmembrane helix</keyword>
<organism evidence="3 4">
    <name type="scientific">Prorocentrum cordatum</name>
    <dbReference type="NCBI Taxonomy" id="2364126"/>
    <lineage>
        <taxon>Eukaryota</taxon>
        <taxon>Sar</taxon>
        <taxon>Alveolata</taxon>
        <taxon>Dinophyceae</taxon>
        <taxon>Prorocentrales</taxon>
        <taxon>Prorocentraceae</taxon>
        <taxon>Prorocentrum</taxon>
    </lineage>
</organism>
<feature type="region of interest" description="Disordered" evidence="1">
    <location>
        <begin position="1081"/>
        <end position="1102"/>
    </location>
</feature>
<protein>
    <recommendedName>
        <fullName evidence="5">Reverse transcriptase domain-containing protein</fullName>
    </recommendedName>
</protein>
<gene>
    <name evidence="3" type="ORF">PCOR1329_LOCUS1975</name>
</gene>
<evidence type="ECO:0000256" key="1">
    <source>
        <dbReference type="SAM" id="MobiDB-lite"/>
    </source>
</evidence>
<sequence length="1186" mass="128551">MHARFEVSVDREVALSRRMETKGGADVIPYFEAEIWPRHQEYLRAAVERTPLVTFLDLTSGTPEEALRQLLATPQLRLLLAAAAGRPGGPGGGVPAPCEAGCGRPSAWGYAHCCRTCKLTSTASHGPRCERRAAGSEGWRPQGGAGAPAQPPSGEVELKREAARLPQAKFEAAQKAQKAADLKAKVSGQGAKSSLEELKVVAEAADKVSLMPDGAKRKKKPRPVRGASGAADSDARAGAQPAAAGDDDARSRSNRGASSDGEEDFMDSDGWEEQIKGLIHGELQAKFSIFQNEVTELVTASASKAASSAVDPVMAAIKGVEAAVQQVPQTCKSQLEAQLRPELDATQRRLQLQIDTIQSQVRDIDTRTETLATDMEQLKSLVDELRKELAVANRPPPPPKPTPGFNRAVGGTILKVVAPAFAKKCDFQSSVDKWLKGASIDGFTILGDEQGKLFTIQFNGAVGTAGKKVAAALSALRLPGKGQWMRFPIPAASGGSTQLHIGPDKNPFQVKMEITGRVLKTWLVGSHSEGWFNWFTPRRFKLGWIPFNIEQLSNNLQFSNKVRFMGKDALSDQQPILVALDFGQAFPSLSQQYLFTVLKRLLQRAAYSALLPDMMRPFLSIKYNTDSPLVVTSVKRWSKWFPSLVDDLTQMDWKCLQDKMATYPTAWASALLRGLCGGWLTTCAFVLVGWLLISGRRKAAAAFARVVSALGHSLVLQEVSFSLRASLVTLSLWPFGSAEVAIVQNVTAIGFLPVLQEGLAHLRQLDWCPDVTRVPPEERENFQLVRRAFFPGPAKAAAPELLLPPHLHERALLGAASAAASAHLPGEDIESIDADGYPTPTDEDIESMVETPTATAAPVPGESPPLGHENETMDAGEFSHHFGPILTDEEFEAQVQLILRRSRESLWRDQDALSPGQIEVAIQYLDENYQLSAEQRELVIWMLHNPGSRLEGDAVDDPALPVLGTEAMFLDDGVVGVDELMMAQAEAESMEVPDVDACSMHDVEVEVGEADEDQDAFNLLMAAQYNMARSLSLLLSALDLILLVIFHLGKIFLTARPSLPPRRPESTTAKYKLGNLMPRLDPKNTKLSTGAPLAGAGPRGGRGPAAMGSNCLVSTSIGSQRQGQKYTCQQTDAWRVPGEFEAAEAESGKREVARVVVLLNWLQAVPPELPEPTEQPGWEIMLVGGQ</sequence>
<reference evidence="3" key="1">
    <citation type="submission" date="2023-10" db="EMBL/GenBank/DDBJ databases">
        <authorList>
            <person name="Chen Y."/>
            <person name="Shah S."/>
            <person name="Dougan E. K."/>
            <person name="Thang M."/>
            <person name="Chan C."/>
        </authorList>
    </citation>
    <scope>NUCLEOTIDE SEQUENCE [LARGE SCALE GENOMIC DNA]</scope>
</reference>
<accession>A0ABN9PD30</accession>
<feature type="transmembrane region" description="Helical" evidence="2">
    <location>
        <begin position="670"/>
        <end position="693"/>
    </location>
</feature>
<evidence type="ECO:0008006" key="5">
    <source>
        <dbReference type="Google" id="ProtNLM"/>
    </source>
</evidence>
<proteinExistence type="predicted"/>
<comment type="caution">
    <text evidence="3">The sequence shown here is derived from an EMBL/GenBank/DDBJ whole genome shotgun (WGS) entry which is preliminary data.</text>
</comment>
<feature type="region of interest" description="Disordered" evidence="1">
    <location>
        <begin position="853"/>
        <end position="872"/>
    </location>
</feature>
<feature type="region of interest" description="Disordered" evidence="1">
    <location>
        <begin position="211"/>
        <end position="268"/>
    </location>
</feature>
<evidence type="ECO:0000313" key="4">
    <source>
        <dbReference type="Proteomes" id="UP001189429"/>
    </source>
</evidence>
<feature type="region of interest" description="Disordered" evidence="1">
    <location>
        <begin position="122"/>
        <end position="160"/>
    </location>
</feature>
<keyword evidence="4" id="KW-1185">Reference proteome</keyword>
<dbReference type="EMBL" id="CAUYUJ010000481">
    <property type="protein sequence ID" value="CAK0790781.1"/>
    <property type="molecule type" value="Genomic_DNA"/>
</dbReference>
<keyword evidence="2" id="KW-0812">Transmembrane</keyword>
<keyword evidence="2" id="KW-0472">Membrane</keyword>
<name>A0ABN9PD30_9DINO</name>